<organism evidence="1 2">
    <name type="scientific">Stylosanthes scabra</name>
    <dbReference type="NCBI Taxonomy" id="79078"/>
    <lineage>
        <taxon>Eukaryota</taxon>
        <taxon>Viridiplantae</taxon>
        <taxon>Streptophyta</taxon>
        <taxon>Embryophyta</taxon>
        <taxon>Tracheophyta</taxon>
        <taxon>Spermatophyta</taxon>
        <taxon>Magnoliopsida</taxon>
        <taxon>eudicotyledons</taxon>
        <taxon>Gunneridae</taxon>
        <taxon>Pentapetalae</taxon>
        <taxon>rosids</taxon>
        <taxon>fabids</taxon>
        <taxon>Fabales</taxon>
        <taxon>Fabaceae</taxon>
        <taxon>Papilionoideae</taxon>
        <taxon>50 kb inversion clade</taxon>
        <taxon>dalbergioids sensu lato</taxon>
        <taxon>Dalbergieae</taxon>
        <taxon>Pterocarpus clade</taxon>
        <taxon>Stylosanthes</taxon>
    </lineage>
</organism>
<gene>
    <name evidence="1" type="ORF">PIB30_087637</name>
</gene>
<evidence type="ECO:0000313" key="1">
    <source>
        <dbReference type="EMBL" id="MED6139830.1"/>
    </source>
</evidence>
<sequence length="79" mass="8892">MELEGKVQRLCETGKLVTCFVKILLGFAMPVIRMWLGGLDLEAKLWNKLGHGRPCFDVEIDDMVVMMTSFAPNLQLGHV</sequence>
<comment type="caution">
    <text evidence="1">The sequence shown here is derived from an EMBL/GenBank/DDBJ whole genome shotgun (WGS) entry which is preliminary data.</text>
</comment>
<protein>
    <submittedName>
        <fullName evidence="1">Uncharacterized protein</fullName>
    </submittedName>
</protein>
<name>A0ABU6SU30_9FABA</name>
<keyword evidence="2" id="KW-1185">Reference proteome</keyword>
<reference evidence="1 2" key="1">
    <citation type="journal article" date="2023" name="Plants (Basel)">
        <title>Bridging the Gap: Combining Genomics and Transcriptomics Approaches to Understand Stylosanthes scabra, an Orphan Legume from the Brazilian Caatinga.</title>
        <authorList>
            <person name="Ferreira-Neto J.R.C."/>
            <person name="da Silva M.D."/>
            <person name="Binneck E."/>
            <person name="de Melo N.F."/>
            <person name="da Silva R.H."/>
            <person name="de Melo A.L.T.M."/>
            <person name="Pandolfi V."/>
            <person name="Bustamante F.O."/>
            <person name="Brasileiro-Vidal A.C."/>
            <person name="Benko-Iseppon A.M."/>
        </authorList>
    </citation>
    <scope>NUCLEOTIDE SEQUENCE [LARGE SCALE GENOMIC DNA]</scope>
    <source>
        <tissue evidence="1">Leaves</tissue>
    </source>
</reference>
<accession>A0ABU6SU30</accession>
<dbReference type="EMBL" id="JASCZI010061967">
    <property type="protein sequence ID" value="MED6139830.1"/>
    <property type="molecule type" value="Genomic_DNA"/>
</dbReference>
<evidence type="ECO:0000313" key="2">
    <source>
        <dbReference type="Proteomes" id="UP001341840"/>
    </source>
</evidence>
<dbReference type="Proteomes" id="UP001341840">
    <property type="component" value="Unassembled WGS sequence"/>
</dbReference>
<proteinExistence type="predicted"/>